<evidence type="ECO:0000313" key="2">
    <source>
        <dbReference type="Proteomes" id="UP000585474"/>
    </source>
</evidence>
<comment type="caution">
    <text evidence="1">The sequence shown here is derived from an EMBL/GenBank/DDBJ whole genome shotgun (WGS) entry which is preliminary data.</text>
</comment>
<sequence length="81" mass="9022">MSALHSTSQPPLIAAPDDTKYLDHEIALLYSPSESRLSSLPLLEICLNQWNLFMNRNQISTKSSNLKPIKGPVHITTFAES</sequence>
<proteinExistence type="predicted"/>
<dbReference type="Proteomes" id="UP000585474">
    <property type="component" value="Unassembled WGS sequence"/>
</dbReference>
<gene>
    <name evidence="1" type="ORF">Acr_20g0011890</name>
</gene>
<dbReference type="AlphaFoldDB" id="A0A7J0GF39"/>
<reference evidence="1 2" key="1">
    <citation type="submission" date="2019-07" db="EMBL/GenBank/DDBJ databases">
        <title>De Novo Assembly of kiwifruit Actinidia rufa.</title>
        <authorList>
            <person name="Sugita-Konishi S."/>
            <person name="Sato K."/>
            <person name="Mori E."/>
            <person name="Abe Y."/>
            <person name="Kisaki G."/>
            <person name="Hamano K."/>
            <person name="Suezawa K."/>
            <person name="Otani M."/>
            <person name="Fukuda T."/>
            <person name="Manabe T."/>
            <person name="Gomi K."/>
            <person name="Tabuchi M."/>
            <person name="Akimitsu K."/>
            <person name="Kataoka I."/>
        </authorList>
    </citation>
    <scope>NUCLEOTIDE SEQUENCE [LARGE SCALE GENOMIC DNA]</scope>
    <source>
        <strain evidence="2">cv. Fuchu</strain>
    </source>
</reference>
<keyword evidence="2" id="KW-1185">Reference proteome</keyword>
<evidence type="ECO:0000313" key="1">
    <source>
        <dbReference type="EMBL" id="GFZ09381.1"/>
    </source>
</evidence>
<accession>A0A7J0GF39</accession>
<dbReference type="EMBL" id="BJWL01000020">
    <property type="protein sequence ID" value="GFZ09381.1"/>
    <property type="molecule type" value="Genomic_DNA"/>
</dbReference>
<name>A0A7J0GF39_9ERIC</name>
<organism evidence="1 2">
    <name type="scientific">Actinidia rufa</name>
    <dbReference type="NCBI Taxonomy" id="165716"/>
    <lineage>
        <taxon>Eukaryota</taxon>
        <taxon>Viridiplantae</taxon>
        <taxon>Streptophyta</taxon>
        <taxon>Embryophyta</taxon>
        <taxon>Tracheophyta</taxon>
        <taxon>Spermatophyta</taxon>
        <taxon>Magnoliopsida</taxon>
        <taxon>eudicotyledons</taxon>
        <taxon>Gunneridae</taxon>
        <taxon>Pentapetalae</taxon>
        <taxon>asterids</taxon>
        <taxon>Ericales</taxon>
        <taxon>Actinidiaceae</taxon>
        <taxon>Actinidia</taxon>
    </lineage>
</organism>
<protein>
    <submittedName>
        <fullName evidence="1">Uncharacterized protein</fullName>
    </submittedName>
</protein>